<dbReference type="FunFam" id="3.30.565.10:FF:000010">
    <property type="entry name" value="Sensor histidine kinase RcsC"/>
    <property type="match status" value="1"/>
</dbReference>
<dbReference type="EMBL" id="UAVR01000004">
    <property type="protein sequence ID" value="SQA87718.1"/>
    <property type="molecule type" value="Genomic_DNA"/>
</dbReference>
<evidence type="ECO:0000313" key="20">
    <source>
        <dbReference type="EMBL" id="SKC11448.1"/>
    </source>
</evidence>
<evidence type="ECO:0000256" key="1">
    <source>
        <dbReference type="ARBA" id="ARBA00000085"/>
    </source>
</evidence>
<dbReference type="EC" id="2.7.13.3" evidence="3"/>
<comment type="caution">
    <text evidence="21">The sequence shown here is derived from an EMBL/GenBank/DDBJ whole genome shotgun (WGS) entry which is preliminary data.</text>
</comment>
<dbReference type="FunFam" id="1.10.287.130:FF:000003">
    <property type="entry name" value="Histidine kinase"/>
    <property type="match status" value="1"/>
</dbReference>
<dbReference type="PROSITE" id="PS50894">
    <property type="entry name" value="HPT"/>
    <property type="match status" value="1"/>
</dbReference>
<feature type="domain" description="Histidine kinase" evidence="16">
    <location>
        <begin position="696"/>
        <end position="917"/>
    </location>
</feature>
<sequence length="1320" mass="150590">MYKYYNDIYLFLNNFAANMMKNIIPDNEIERLRKLEFFHLLNLGKDPQFDVFAETACLIADCPASLIAIMESETQTIQSCIGLEIDSVARENTVCQYSIASGEVVIINDTLLDDRTQNNPLILQGGIRFYVGIPFIDEEGFALGTICVIDYKPRTITDSQVTALKKLADVILNLLKVKRKTIYAEYFQQLFNISNNLICVLNEELKLKDFNPVVEKIFSFKKEETIGLGFNQIFGEGNKDFSMLKNFPENGQEVSFTTSTVIEDGSSVVIEWLLKPNQEISEIFCFGINITAQIEEKRQLESSERRFRSFFENAIGLMSMHDMEGNILAVNEKGRETLHYSIDEVKNLNLRDLIPEHSWPSLNQYLDRINKNKEDFGTMILKAKNGVEQIWMYHNLVEIDEEGKPYTVSTALNVTERMTLEKDLIHTKKMLEQTSSVAQVGGWEVNLKKDTVFWSQSTKEIHKIGKDFQPNLENAIGFYKEDSRERVKFLFNRAVTKGVSYDDEFQLVRNDGVTIWVRVKGIPEFENDVCTRVYGIIQDIDVFKNMFLDITKKEAMMQSFVTYVPVAVAMFDKDLNYISVSSRWREEFRMDEAEIIGKNLFVVSPNIPEERKEIYRAALQGKTYINEDFAISIEGKEEIQHFEFKVGPWYLSDNEIGGVIVSVQNITNSVHTNEELKNAKKMADIASKAKSEFLANMSHEIRTPLNGVIGFSDLLLKTPLNDIQTQYLNYINESGENLLNIINDILDFSKIESGKMELLIEKSDVYDTVSQVINVILYQSQKKNIELLLNIEQGLPKTLLLDESRLKQILINLLGNAVKFTEQGEIELKVEKLRMDDSNIALRFSVRDTGIGIPIEKQKHIFDAFTQENSSISKRYGGTGLGLTISNNILGYMGSHLSLISTPEKGSVFFFDIEIPYEISELKDDDDLTIKKVLVVDDNEANRIILQHMLTYKNIESTLAANGMEALQILLKGEHFDVILMDYHMPVISGLETIDKIKQLFNERNETSPLVILHTSSEKHDVINSFRKEDNSYFLLKPIKSNDLYKTLRRVSQNNVIEVATPEHPEKDQFSFMKELKVLLVDDNPVNMVLNNKMMKSLTPDAHLTEAVNGLEALEECKKKDFSIILMDVQMPMMNGIEATQQIRLLPGYKNVPIIGVTAGNVLGEKEKCLESGMNDFLPKPLRQADLSEMLKKYIAIKEDKEVEAETEILTGKYINIDMLNEQIGDDDDFKEIFLNLVIKELIQTENNIGATAAEKNVADIKMILHKLKGTAGTAGLFRLSECALRWEKIADENIDFSAMEKEIKEELTIGLNIIKSLIK</sequence>
<evidence type="ECO:0000256" key="4">
    <source>
        <dbReference type="ARBA" id="ARBA00022475"/>
    </source>
</evidence>
<evidence type="ECO:0000256" key="8">
    <source>
        <dbReference type="ARBA" id="ARBA00022741"/>
    </source>
</evidence>
<accession>A0AAX2IGH1</accession>
<dbReference type="InterPro" id="IPR003018">
    <property type="entry name" value="GAF"/>
</dbReference>
<evidence type="ECO:0000256" key="14">
    <source>
        <dbReference type="PROSITE-ProRule" id="PRU00110"/>
    </source>
</evidence>
<dbReference type="InterPro" id="IPR003661">
    <property type="entry name" value="HisK_dim/P_dom"/>
</dbReference>
<dbReference type="Gene3D" id="1.10.287.130">
    <property type="match status" value="1"/>
</dbReference>
<evidence type="ECO:0000259" key="19">
    <source>
        <dbReference type="PROSITE" id="PS50894"/>
    </source>
</evidence>
<dbReference type="SMART" id="SM00091">
    <property type="entry name" value="PAS"/>
    <property type="match status" value="3"/>
</dbReference>
<feature type="domain" description="HPt" evidence="19">
    <location>
        <begin position="1227"/>
        <end position="1320"/>
    </location>
</feature>
<dbReference type="SMART" id="SM00387">
    <property type="entry name" value="HATPase_c"/>
    <property type="match status" value="1"/>
</dbReference>
<dbReference type="GO" id="GO:0005886">
    <property type="term" value="C:plasma membrane"/>
    <property type="evidence" value="ECO:0007669"/>
    <property type="project" value="UniProtKB-SubCell"/>
</dbReference>
<dbReference type="Pfam" id="PF08447">
    <property type="entry name" value="PAS_3"/>
    <property type="match status" value="1"/>
</dbReference>
<evidence type="ECO:0000256" key="12">
    <source>
        <dbReference type="ARBA" id="ARBA00023012"/>
    </source>
</evidence>
<dbReference type="InterPro" id="IPR001789">
    <property type="entry name" value="Sig_transdc_resp-reg_receiver"/>
</dbReference>
<dbReference type="PROSITE" id="PS50110">
    <property type="entry name" value="RESPONSE_REGULATORY"/>
    <property type="match status" value="2"/>
</dbReference>
<dbReference type="CDD" id="cd16922">
    <property type="entry name" value="HATPase_EvgS-ArcB-TorS-like"/>
    <property type="match status" value="1"/>
</dbReference>
<dbReference type="CDD" id="cd00082">
    <property type="entry name" value="HisKA"/>
    <property type="match status" value="1"/>
</dbReference>
<dbReference type="SUPFAM" id="SSF52172">
    <property type="entry name" value="CheY-like"/>
    <property type="match status" value="2"/>
</dbReference>
<evidence type="ECO:0000256" key="5">
    <source>
        <dbReference type="ARBA" id="ARBA00022553"/>
    </source>
</evidence>
<dbReference type="GO" id="GO:0000155">
    <property type="term" value="F:phosphorelay sensor kinase activity"/>
    <property type="evidence" value="ECO:0007669"/>
    <property type="project" value="InterPro"/>
</dbReference>
<dbReference type="SMART" id="SM00388">
    <property type="entry name" value="HisKA"/>
    <property type="match status" value="1"/>
</dbReference>
<evidence type="ECO:0000256" key="13">
    <source>
        <dbReference type="ARBA" id="ARBA00023136"/>
    </source>
</evidence>
<dbReference type="SUPFAM" id="SSF47384">
    <property type="entry name" value="Homodimeric domain of signal transducing histidine kinase"/>
    <property type="match status" value="1"/>
</dbReference>
<keyword evidence="11" id="KW-1133">Transmembrane helix</keyword>
<dbReference type="InterPro" id="IPR036890">
    <property type="entry name" value="HATPase_C_sf"/>
</dbReference>
<dbReference type="EMBL" id="FUZE01000035">
    <property type="protein sequence ID" value="SKC11448.1"/>
    <property type="molecule type" value="Genomic_DNA"/>
</dbReference>
<proteinExistence type="predicted"/>
<dbReference type="InterPro" id="IPR011006">
    <property type="entry name" value="CheY-like_superfamily"/>
</dbReference>
<evidence type="ECO:0000256" key="7">
    <source>
        <dbReference type="ARBA" id="ARBA00022692"/>
    </source>
</evidence>
<feature type="domain" description="Response regulatory" evidence="17">
    <location>
        <begin position="1077"/>
        <end position="1195"/>
    </location>
</feature>
<evidence type="ECO:0000256" key="10">
    <source>
        <dbReference type="ARBA" id="ARBA00022840"/>
    </source>
</evidence>
<dbReference type="InterPro" id="IPR008207">
    <property type="entry name" value="Sig_transdc_His_kin_Hpt_dom"/>
</dbReference>
<evidence type="ECO:0000259" key="17">
    <source>
        <dbReference type="PROSITE" id="PS50110"/>
    </source>
</evidence>
<dbReference type="Pfam" id="PF01627">
    <property type="entry name" value="Hpt"/>
    <property type="match status" value="1"/>
</dbReference>
<dbReference type="PRINTS" id="PR00344">
    <property type="entry name" value="BCTRLSENSOR"/>
</dbReference>
<dbReference type="Pfam" id="PF13426">
    <property type="entry name" value="PAS_9"/>
    <property type="match status" value="2"/>
</dbReference>
<evidence type="ECO:0000256" key="2">
    <source>
        <dbReference type="ARBA" id="ARBA00004651"/>
    </source>
</evidence>
<dbReference type="Gene3D" id="3.30.450.40">
    <property type="match status" value="1"/>
</dbReference>
<gene>
    <name evidence="21" type="primary">barA_1</name>
    <name evidence="21" type="ORF">NCTC11212_00589</name>
    <name evidence="20" type="ORF">SAMN05421800_13513</name>
</gene>
<dbReference type="Proteomes" id="UP000251937">
    <property type="component" value="Unassembled WGS sequence"/>
</dbReference>
<dbReference type="Pfam" id="PF02518">
    <property type="entry name" value="HATPase_c"/>
    <property type="match status" value="1"/>
</dbReference>
<evidence type="ECO:0000313" key="22">
    <source>
        <dbReference type="Proteomes" id="UP000190669"/>
    </source>
</evidence>
<dbReference type="SUPFAM" id="SSF55874">
    <property type="entry name" value="ATPase domain of HSP90 chaperone/DNA topoisomerase II/histidine kinase"/>
    <property type="match status" value="1"/>
</dbReference>
<dbReference type="InterPro" id="IPR036641">
    <property type="entry name" value="HPT_dom_sf"/>
</dbReference>
<dbReference type="CDD" id="cd17546">
    <property type="entry name" value="REC_hyHK_CKI1_RcsC-like"/>
    <property type="match status" value="2"/>
</dbReference>
<evidence type="ECO:0000313" key="23">
    <source>
        <dbReference type="Proteomes" id="UP000251937"/>
    </source>
</evidence>
<dbReference type="InterPro" id="IPR035965">
    <property type="entry name" value="PAS-like_dom_sf"/>
</dbReference>
<keyword evidence="9 21" id="KW-0418">Kinase</keyword>
<dbReference type="Gene3D" id="3.30.565.10">
    <property type="entry name" value="Histidine kinase-like ATPase, C-terminal domain"/>
    <property type="match status" value="1"/>
</dbReference>
<feature type="modified residue" description="Phosphohistidine" evidence="14">
    <location>
        <position position="1266"/>
    </location>
</feature>
<dbReference type="PANTHER" id="PTHR45339:SF1">
    <property type="entry name" value="HYBRID SIGNAL TRANSDUCTION HISTIDINE KINASE J"/>
    <property type="match status" value="1"/>
</dbReference>
<dbReference type="Gene3D" id="3.30.450.20">
    <property type="entry name" value="PAS domain"/>
    <property type="match status" value="4"/>
</dbReference>
<evidence type="ECO:0000313" key="21">
    <source>
        <dbReference type="EMBL" id="SQA87718.1"/>
    </source>
</evidence>
<keyword evidence="12" id="KW-0902">Two-component regulatory system</keyword>
<keyword evidence="5 15" id="KW-0597">Phosphoprotein</keyword>
<organism evidence="21 23">
    <name type="scientific">Chryseobacterium balustinum</name>
    <dbReference type="NCBI Taxonomy" id="246"/>
    <lineage>
        <taxon>Bacteria</taxon>
        <taxon>Pseudomonadati</taxon>
        <taxon>Bacteroidota</taxon>
        <taxon>Flavobacteriia</taxon>
        <taxon>Flavobacteriales</taxon>
        <taxon>Weeksellaceae</taxon>
        <taxon>Chryseobacterium group</taxon>
        <taxon>Chryseobacterium</taxon>
    </lineage>
</organism>
<comment type="subcellular location">
    <subcellularLocation>
        <location evidence="2">Cell membrane</location>
        <topology evidence="2">Multi-pass membrane protein</topology>
    </subcellularLocation>
</comment>
<dbReference type="PROSITE" id="PS50112">
    <property type="entry name" value="PAS"/>
    <property type="match status" value="1"/>
</dbReference>
<comment type="catalytic activity">
    <reaction evidence="1">
        <text>ATP + protein L-histidine = ADP + protein N-phospho-L-histidine.</text>
        <dbReference type="EC" id="2.7.13.3"/>
    </reaction>
</comment>
<feature type="modified residue" description="4-aspartylphosphate" evidence="15">
    <location>
        <position position="982"/>
    </location>
</feature>
<evidence type="ECO:0000256" key="11">
    <source>
        <dbReference type="ARBA" id="ARBA00022989"/>
    </source>
</evidence>
<evidence type="ECO:0000259" key="16">
    <source>
        <dbReference type="PROSITE" id="PS50109"/>
    </source>
</evidence>
<dbReference type="Pfam" id="PF00072">
    <property type="entry name" value="Response_reg"/>
    <property type="match status" value="2"/>
</dbReference>
<dbReference type="Proteomes" id="UP000190669">
    <property type="component" value="Unassembled WGS sequence"/>
</dbReference>
<dbReference type="InterPro" id="IPR013655">
    <property type="entry name" value="PAS_fold_3"/>
</dbReference>
<reference evidence="21 23" key="2">
    <citation type="submission" date="2018-06" db="EMBL/GenBank/DDBJ databases">
        <authorList>
            <consortium name="Pathogen Informatics"/>
            <person name="Doyle S."/>
        </authorList>
    </citation>
    <scope>NUCLEOTIDE SEQUENCE [LARGE SCALE GENOMIC DNA]</scope>
    <source>
        <strain evidence="21 23">NCTC11212</strain>
    </source>
</reference>
<keyword evidence="4" id="KW-1003">Cell membrane</keyword>
<dbReference type="Pfam" id="PF00512">
    <property type="entry name" value="HisKA"/>
    <property type="match status" value="1"/>
</dbReference>
<keyword evidence="13" id="KW-0472">Membrane</keyword>
<dbReference type="Pfam" id="PF08448">
    <property type="entry name" value="PAS_4"/>
    <property type="match status" value="1"/>
</dbReference>
<feature type="domain" description="Response regulatory" evidence="17">
    <location>
        <begin position="932"/>
        <end position="1052"/>
    </location>
</feature>
<feature type="modified residue" description="4-aspartylphosphate" evidence="15">
    <location>
        <position position="1128"/>
    </location>
</feature>
<protein>
    <recommendedName>
        <fullName evidence="3">histidine kinase</fullName>
        <ecNumber evidence="3">2.7.13.3</ecNumber>
    </recommendedName>
</protein>
<evidence type="ECO:0000256" key="3">
    <source>
        <dbReference type="ARBA" id="ARBA00012438"/>
    </source>
</evidence>
<evidence type="ECO:0000259" key="18">
    <source>
        <dbReference type="PROSITE" id="PS50112"/>
    </source>
</evidence>
<keyword evidence="6 21" id="KW-0808">Transferase</keyword>
<dbReference type="SUPFAM" id="SSF55785">
    <property type="entry name" value="PYP-like sensor domain (PAS domain)"/>
    <property type="match status" value="4"/>
</dbReference>
<name>A0AAX2IGH1_9FLAO</name>
<feature type="domain" description="PAS" evidence="18">
    <location>
        <begin position="303"/>
        <end position="373"/>
    </location>
</feature>
<keyword evidence="7" id="KW-0812">Transmembrane</keyword>
<dbReference type="Gene3D" id="1.20.120.160">
    <property type="entry name" value="HPT domain"/>
    <property type="match status" value="1"/>
</dbReference>
<reference evidence="20 22" key="1">
    <citation type="submission" date="2017-02" db="EMBL/GenBank/DDBJ databases">
        <authorList>
            <person name="Varghese N."/>
            <person name="Submissions S."/>
        </authorList>
    </citation>
    <scope>NUCLEOTIDE SEQUENCE [LARGE SCALE GENOMIC DNA]</scope>
    <source>
        <strain evidence="20 22">DSM 16775</strain>
    </source>
</reference>
<dbReference type="InterPro" id="IPR036097">
    <property type="entry name" value="HisK_dim/P_sf"/>
</dbReference>
<dbReference type="GO" id="GO:0005524">
    <property type="term" value="F:ATP binding"/>
    <property type="evidence" value="ECO:0007669"/>
    <property type="project" value="UniProtKB-KW"/>
</dbReference>
<dbReference type="InterPro" id="IPR003594">
    <property type="entry name" value="HATPase_dom"/>
</dbReference>
<evidence type="ECO:0000256" key="15">
    <source>
        <dbReference type="PROSITE-ProRule" id="PRU00169"/>
    </source>
</evidence>
<dbReference type="Gene3D" id="3.40.50.2300">
    <property type="match status" value="2"/>
</dbReference>
<keyword evidence="22" id="KW-1185">Reference proteome</keyword>
<dbReference type="InterPro" id="IPR013656">
    <property type="entry name" value="PAS_4"/>
</dbReference>
<dbReference type="InterPro" id="IPR029016">
    <property type="entry name" value="GAF-like_dom_sf"/>
</dbReference>
<keyword evidence="8" id="KW-0547">Nucleotide-binding</keyword>
<dbReference type="SMART" id="SM00448">
    <property type="entry name" value="REC"/>
    <property type="match status" value="2"/>
</dbReference>
<dbReference type="PANTHER" id="PTHR45339">
    <property type="entry name" value="HYBRID SIGNAL TRANSDUCTION HISTIDINE KINASE J"/>
    <property type="match status" value="1"/>
</dbReference>
<keyword evidence="10" id="KW-0067">ATP-binding</keyword>
<dbReference type="CDD" id="cd00130">
    <property type="entry name" value="PAS"/>
    <property type="match status" value="1"/>
</dbReference>
<evidence type="ECO:0000256" key="9">
    <source>
        <dbReference type="ARBA" id="ARBA00022777"/>
    </source>
</evidence>
<dbReference type="InterPro" id="IPR005467">
    <property type="entry name" value="His_kinase_dom"/>
</dbReference>
<dbReference type="InterPro" id="IPR000014">
    <property type="entry name" value="PAS"/>
</dbReference>
<dbReference type="InterPro" id="IPR004358">
    <property type="entry name" value="Sig_transdc_His_kin-like_C"/>
</dbReference>
<dbReference type="SUPFAM" id="SSF55781">
    <property type="entry name" value="GAF domain-like"/>
    <property type="match status" value="1"/>
</dbReference>
<dbReference type="PROSITE" id="PS50109">
    <property type="entry name" value="HIS_KIN"/>
    <property type="match status" value="1"/>
</dbReference>
<dbReference type="SUPFAM" id="SSF47226">
    <property type="entry name" value="Histidine-containing phosphotransfer domain, HPT domain"/>
    <property type="match status" value="1"/>
</dbReference>
<evidence type="ECO:0000256" key="6">
    <source>
        <dbReference type="ARBA" id="ARBA00022679"/>
    </source>
</evidence>
<dbReference type="Pfam" id="PF01590">
    <property type="entry name" value="GAF"/>
    <property type="match status" value="1"/>
</dbReference>
<dbReference type="NCBIfam" id="TIGR00229">
    <property type="entry name" value="sensory_box"/>
    <property type="match status" value="3"/>
</dbReference>